<comment type="function">
    <text evidence="8">Part of the phosphoribosylformylglycinamidine synthase complex involved in the purines biosynthetic pathway. Catalyzes the ATP-dependent conversion of formylglycinamide ribonucleotide (FGAR) and glutamine to yield formylglycinamidine ribonucleotide (FGAM) and glutamate. The FGAM synthase complex is composed of three subunits. PurQ produces an ammonia molecule by converting glutamine to glutamate. PurL transfers the ammonia molecule to FGAR to form FGAM in an ATP-dependent manner. PurS interacts with PurQ and PurL and is thought to assist in the transfer of the ammonia molecule from PurQ to PurL.</text>
</comment>
<keyword evidence="1 8" id="KW-0963">Cytoplasm</keyword>
<feature type="domain" description="PurM-like N-terminal" evidence="9">
    <location>
        <begin position="306"/>
        <end position="429"/>
    </location>
</feature>
<keyword evidence="2 8" id="KW-0436">Ligase</keyword>
<dbReference type="Gene3D" id="3.90.650.10">
    <property type="entry name" value="PurM-like C-terminal domain"/>
    <property type="match status" value="2"/>
</dbReference>
<dbReference type="GO" id="GO:0000287">
    <property type="term" value="F:magnesium ion binding"/>
    <property type="evidence" value="ECO:0007669"/>
    <property type="project" value="UniProtKB-UniRule"/>
</dbReference>
<dbReference type="GO" id="GO:0005524">
    <property type="term" value="F:ATP binding"/>
    <property type="evidence" value="ECO:0007669"/>
    <property type="project" value="UniProtKB-UniRule"/>
</dbReference>
<name>A0A7C9IUN6_9BACT</name>
<feature type="binding site" evidence="8">
    <location>
        <position position="348"/>
    </location>
    <ligand>
        <name>Mg(2+)</name>
        <dbReference type="ChEBI" id="CHEBI:18420"/>
        <label>2</label>
    </ligand>
</feature>
<dbReference type="RefSeq" id="WP_160959782.1">
    <property type="nucleotide sequence ID" value="NZ_WVUD01000008.1"/>
</dbReference>
<dbReference type="CDD" id="cd02204">
    <property type="entry name" value="PurL_repeat2"/>
    <property type="match status" value="1"/>
</dbReference>
<dbReference type="AlphaFoldDB" id="A0A7C9IUN6"/>
<gene>
    <name evidence="8" type="primary">purL</name>
    <name evidence="12" type="ORF">GTA51_06895</name>
</gene>
<reference evidence="12 13" key="1">
    <citation type="submission" date="2020-01" db="EMBL/GenBank/DDBJ databases">
        <title>Genome sequence of Desulfovibrio aerotolerans DSM 16695(T).</title>
        <authorList>
            <person name="Karnachuk O."/>
            <person name="Avakyan M."/>
            <person name="Mardanov A."/>
            <person name="Kadnikov V."/>
            <person name="Ravin N."/>
        </authorList>
    </citation>
    <scope>NUCLEOTIDE SEQUENCE [LARGE SCALE GENOMIC DNA]</scope>
    <source>
        <strain evidence="12 13">DSM 16695</strain>
    </source>
</reference>
<comment type="catalytic activity">
    <reaction evidence="8">
        <text>N(2)-formyl-N(1)-(5-phospho-beta-D-ribosyl)glycinamide + L-glutamine + ATP + H2O = 2-formamido-N(1)-(5-O-phospho-beta-D-ribosyl)acetamidine + L-glutamate + ADP + phosphate + H(+)</text>
        <dbReference type="Rhea" id="RHEA:17129"/>
        <dbReference type="ChEBI" id="CHEBI:15377"/>
        <dbReference type="ChEBI" id="CHEBI:15378"/>
        <dbReference type="ChEBI" id="CHEBI:29985"/>
        <dbReference type="ChEBI" id="CHEBI:30616"/>
        <dbReference type="ChEBI" id="CHEBI:43474"/>
        <dbReference type="ChEBI" id="CHEBI:58359"/>
        <dbReference type="ChEBI" id="CHEBI:147286"/>
        <dbReference type="ChEBI" id="CHEBI:147287"/>
        <dbReference type="ChEBI" id="CHEBI:456216"/>
        <dbReference type="EC" id="6.3.5.3"/>
    </reaction>
</comment>
<dbReference type="Gene3D" id="3.30.1280.10">
    <property type="entry name" value="Phosphoribosylformylglycinamidine synthase subunit PurS"/>
    <property type="match status" value="1"/>
</dbReference>
<dbReference type="SUPFAM" id="SSF55326">
    <property type="entry name" value="PurM N-terminal domain-like"/>
    <property type="match status" value="2"/>
</dbReference>
<keyword evidence="6 8" id="KW-0067">ATP-binding</keyword>
<comment type="pathway">
    <text evidence="8">Purine metabolism; IMP biosynthesis via de novo pathway; 5-amino-1-(5-phospho-D-ribosyl)imidazole from N(2)-formyl-N(1)-(5-phospho-D-ribosyl)glycinamide: step 1/2.</text>
</comment>
<comment type="caution">
    <text evidence="8">Lacks conserved residue(s) required for the propagation of feature annotation.</text>
</comment>
<evidence type="ECO:0000313" key="13">
    <source>
        <dbReference type="Proteomes" id="UP000482487"/>
    </source>
</evidence>
<protein>
    <recommendedName>
        <fullName evidence="8">Phosphoribosylformylglycinamidine synthase subunit PurL</fullName>
        <shortName evidence="8">FGAM synthase</shortName>
        <ecNumber evidence="8">6.3.5.3</ecNumber>
    </recommendedName>
    <alternativeName>
        <fullName evidence="8">Formylglycinamide ribonucleotide amidotransferase subunit II</fullName>
        <shortName evidence="8">FGAR amidotransferase II</shortName>
        <shortName evidence="8">FGAR-AT II</shortName>
    </alternativeName>
    <alternativeName>
        <fullName evidence="8">Glutamine amidotransferase PurL</fullName>
    </alternativeName>
    <alternativeName>
        <fullName evidence="8">Phosphoribosylformylglycinamidine synthase subunit II</fullName>
    </alternativeName>
</protein>
<dbReference type="InterPro" id="IPR041609">
    <property type="entry name" value="PurL_linker"/>
</dbReference>
<evidence type="ECO:0000256" key="1">
    <source>
        <dbReference type="ARBA" id="ARBA00022490"/>
    </source>
</evidence>
<feature type="binding site" evidence="8">
    <location>
        <position position="744"/>
    </location>
    <ligand>
        <name>ATP</name>
        <dbReference type="ChEBI" id="CHEBI:30616"/>
    </ligand>
</feature>
<dbReference type="InterPro" id="IPR016188">
    <property type="entry name" value="PurM-like_N"/>
</dbReference>
<sequence length="998" mass="107140">MLSRVAVGLRPSVRDVVGQRVAGKIQNELHLPVTAVAMIRIFTIAGLTDAEIAAVIDAGVLHDVVVQTASAAPLTPQGDPADWVIEVGFRPGVTDNEARTAKEAIALALGLDDARRKELAVYTAVQYHICGLPDRDSAAHVALDLLANDLLQRHEIKSRDEWAAVPGFPARAAKVTGKADSTVTVPDLFNMTEEQMQALSNERTLALSLDEWWAIRGYFGLPGFKLRRVSWGLIHNPTDVELECLAQTWSEHCKHKIFSAAITYRDEEAGTEEDIVSLYKSYIQRSTADIRAALGERDFCLSVFSDNAGVVRFTEELNLCIKVETHNSPSALDPYGGALTGIVGVNRDPMGTGIGANLLCNTDVFCFASPFFKGQLPPRLLHPRRVLEGVREGVEHGGNKSGVPTVNGSIVFDERYLGKPLVFCGTVGMLPAVINGKPSHYKKALPGDYIVMVGGRVGKDGIHGATFSSEELHEGSPATAVQIGDPITQRRMYDCLMRARDLGLYNAITDNGAGGLSSSVGEMAQDAGGCELYLDRVPLKYDGLVPWEIFTSEAQERMTLAVPPDKFAEFMALAKEMGVEATELGNYTNSGYLRVYYGQRTVAYIDMDFLHNGTPRMALAATWKRPVIARTEPVLPAGGHGALLKTMLGRLNICSKEYVVRQYDHEVKGGSAVKPLCGVRRDGPSDGGVLRPVLSRSEGVALTHGICPRYADIDAYWMMAAAIDEAVRSAVAVGADPDRLAGVDNFCWCDPVESAKTPDGRYKLAQLVRANKALAHFCRAFMTPCVSGKDSMKNDYSGGGAKISIPPTVLFSVMGFVPDVAKVVTSDFKQPGDLVYVLGATAAELGASELADELGFTSPDVPQVEAVSARRRYKTLFAAIQAGLVSACHDCSDGGLAVALAEMAIGGRLGAELDCNAAPGAARLTDLELLYSESQSRLVVAVSPQHAAAFETLFTGQPIGRLGSVTQSPALTLRRGSVVLCDEPAEALAQAFKATLNW</sequence>
<organism evidence="12 13">
    <name type="scientific">Solidesulfovibrio aerotolerans</name>
    <dbReference type="NCBI Taxonomy" id="295255"/>
    <lineage>
        <taxon>Bacteria</taxon>
        <taxon>Pseudomonadati</taxon>
        <taxon>Thermodesulfobacteriota</taxon>
        <taxon>Desulfovibrionia</taxon>
        <taxon>Desulfovibrionales</taxon>
        <taxon>Desulfovibrionaceae</taxon>
        <taxon>Solidesulfovibrio</taxon>
    </lineage>
</organism>
<accession>A0A7C9IUN6</accession>
<feature type="binding site" evidence="8">
    <location>
        <position position="510"/>
    </location>
    <ligand>
        <name>Mg(2+)</name>
        <dbReference type="ChEBI" id="CHEBI:18420"/>
        <label>2</label>
    </ligand>
</feature>
<evidence type="ECO:0000259" key="11">
    <source>
        <dbReference type="Pfam" id="PF18072"/>
    </source>
</evidence>
<dbReference type="CDD" id="cd02203">
    <property type="entry name" value="PurL_repeat1"/>
    <property type="match status" value="1"/>
</dbReference>
<comment type="similarity">
    <text evidence="8">Belongs to the FGAMS family.</text>
</comment>
<dbReference type="PANTHER" id="PTHR43555">
    <property type="entry name" value="PHOSPHORIBOSYLFORMYLGLYCINAMIDINE SYNTHASE SUBUNIT PURL"/>
    <property type="match status" value="1"/>
</dbReference>
<evidence type="ECO:0000256" key="7">
    <source>
        <dbReference type="ARBA" id="ARBA00022842"/>
    </source>
</evidence>
<dbReference type="GO" id="GO:0006189">
    <property type="term" value="P:'de novo' IMP biosynthetic process"/>
    <property type="evidence" value="ECO:0007669"/>
    <property type="project" value="UniProtKB-UniRule"/>
</dbReference>
<keyword evidence="7 8" id="KW-0460">Magnesium</keyword>
<feature type="active site" evidence="8">
    <location>
        <position position="252"/>
    </location>
</feature>
<evidence type="ECO:0000313" key="12">
    <source>
        <dbReference type="EMBL" id="MYL82863.1"/>
    </source>
</evidence>
<evidence type="ECO:0000256" key="3">
    <source>
        <dbReference type="ARBA" id="ARBA00022723"/>
    </source>
</evidence>
<feature type="domain" description="PurM-like C-terminal" evidence="10">
    <location>
        <begin position="446"/>
        <end position="597"/>
    </location>
</feature>
<keyword evidence="13" id="KW-1185">Reference proteome</keyword>
<dbReference type="InterPro" id="IPR036676">
    <property type="entry name" value="PurM-like_C_sf"/>
</dbReference>
<dbReference type="EC" id="6.3.5.3" evidence="8"/>
<feature type="domain" description="Phosphoribosylformylglycinamidine synthase linker" evidence="11">
    <location>
        <begin position="197"/>
        <end position="256"/>
    </location>
</feature>
<dbReference type="GO" id="GO:0004642">
    <property type="term" value="F:phosphoribosylformylglycinamidine synthase activity"/>
    <property type="evidence" value="ECO:0007669"/>
    <property type="project" value="UniProtKB-UniRule"/>
</dbReference>
<comment type="subcellular location">
    <subcellularLocation>
        <location evidence="8">Cytoplasm</location>
    </subcellularLocation>
</comment>
<feature type="domain" description="PurM-like N-terminal" evidence="9">
    <location>
        <begin position="686"/>
        <end position="795"/>
    </location>
</feature>
<comment type="subunit">
    <text evidence="8">Monomer. Part of the FGAM synthase complex composed of 1 PurL, 1 PurQ and 2 PurS subunits.</text>
</comment>
<dbReference type="EMBL" id="WVUD01000008">
    <property type="protein sequence ID" value="MYL82863.1"/>
    <property type="molecule type" value="Genomic_DNA"/>
</dbReference>
<feature type="binding site" evidence="8">
    <location>
        <position position="322"/>
    </location>
    <ligand>
        <name>ATP</name>
        <dbReference type="ChEBI" id="CHEBI:30616"/>
    </ligand>
</feature>
<dbReference type="Pfam" id="PF00586">
    <property type="entry name" value="AIRS"/>
    <property type="match status" value="2"/>
</dbReference>
<dbReference type="GO" id="GO:0005737">
    <property type="term" value="C:cytoplasm"/>
    <property type="evidence" value="ECO:0007669"/>
    <property type="project" value="UniProtKB-SubCell"/>
</dbReference>
<evidence type="ECO:0000256" key="2">
    <source>
        <dbReference type="ARBA" id="ARBA00022598"/>
    </source>
</evidence>
<feature type="binding site" evidence="8">
    <location>
        <position position="482"/>
    </location>
    <ligand>
        <name>substrate</name>
    </ligand>
</feature>
<feature type="domain" description="PurM-like C-terminal" evidence="10">
    <location>
        <begin position="830"/>
        <end position="973"/>
    </location>
</feature>
<dbReference type="InterPro" id="IPR010918">
    <property type="entry name" value="PurM-like_C_dom"/>
</dbReference>
<feature type="binding site" evidence="8">
    <location>
        <position position="788"/>
    </location>
    <ligand>
        <name>ATP</name>
        <dbReference type="ChEBI" id="CHEBI:30616"/>
    </ligand>
</feature>
<keyword evidence="5 8" id="KW-0658">Purine biosynthesis</keyword>
<dbReference type="InterPro" id="IPR036604">
    <property type="entry name" value="PurS-like_sf"/>
</dbReference>
<comment type="caution">
    <text evidence="12">The sequence shown here is derived from an EMBL/GenBank/DDBJ whole genome shotgun (WGS) entry which is preliminary data.</text>
</comment>
<evidence type="ECO:0000256" key="4">
    <source>
        <dbReference type="ARBA" id="ARBA00022741"/>
    </source>
</evidence>
<feature type="binding site" evidence="8">
    <location>
        <position position="347"/>
    </location>
    <ligand>
        <name>substrate</name>
    </ligand>
</feature>
<dbReference type="SUPFAM" id="SSF56042">
    <property type="entry name" value="PurM C-terminal domain-like"/>
    <property type="match status" value="2"/>
</dbReference>
<evidence type="ECO:0000256" key="6">
    <source>
        <dbReference type="ARBA" id="ARBA00022840"/>
    </source>
</evidence>
<dbReference type="HAMAP" id="MF_00420">
    <property type="entry name" value="PurL_2"/>
    <property type="match status" value="1"/>
</dbReference>
<dbReference type="Pfam" id="PF02769">
    <property type="entry name" value="AIRS_C"/>
    <property type="match status" value="2"/>
</dbReference>
<evidence type="ECO:0000259" key="10">
    <source>
        <dbReference type="Pfam" id="PF02769"/>
    </source>
</evidence>
<proteinExistence type="inferred from homology"/>
<dbReference type="InterPro" id="IPR010074">
    <property type="entry name" value="PRibForGlyAmidine_synth_PurL"/>
</dbReference>
<dbReference type="OrthoDB" id="9804441at2"/>
<evidence type="ECO:0000256" key="5">
    <source>
        <dbReference type="ARBA" id="ARBA00022755"/>
    </source>
</evidence>
<evidence type="ECO:0000256" key="8">
    <source>
        <dbReference type="HAMAP-Rule" id="MF_00420"/>
    </source>
</evidence>
<feature type="binding site" evidence="8">
    <location>
        <position position="791"/>
    </location>
    <ligand>
        <name>substrate</name>
    </ligand>
</feature>
<dbReference type="Pfam" id="PF18072">
    <property type="entry name" value="FGAR-AT_linker"/>
    <property type="match status" value="1"/>
</dbReference>
<feature type="active site" description="Proton acceptor" evidence="8">
    <location>
        <position position="326"/>
    </location>
</feature>
<dbReference type="Proteomes" id="UP000482487">
    <property type="component" value="Unassembled WGS sequence"/>
</dbReference>
<dbReference type="InterPro" id="IPR036921">
    <property type="entry name" value="PurM-like_N_sf"/>
</dbReference>
<feature type="binding site" evidence="8">
    <location>
        <position position="324"/>
    </location>
    <ligand>
        <name>Mg(2+)</name>
        <dbReference type="ChEBI" id="CHEBI:18420"/>
        <label>1</label>
    </ligand>
</feature>
<evidence type="ECO:0000259" key="9">
    <source>
        <dbReference type="Pfam" id="PF00586"/>
    </source>
</evidence>
<dbReference type="PANTHER" id="PTHR43555:SF1">
    <property type="entry name" value="PHOSPHORIBOSYLFORMYLGLYCINAMIDINE SYNTHASE SUBUNIT PURL"/>
    <property type="match status" value="1"/>
</dbReference>
<dbReference type="Gene3D" id="3.30.1330.10">
    <property type="entry name" value="PurM-like, N-terminal domain"/>
    <property type="match status" value="2"/>
</dbReference>
<keyword evidence="3 8" id="KW-0479">Metal-binding</keyword>
<keyword evidence="4 8" id="KW-0547">Nucleotide-binding</keyword>
<dbReference type="UniPathway" id="UPA00074">
    <property type="reaction ID" value="UER00128"/>
</dbReference>